<comment type="similarity">
    <text evidence="1">Belongs to the UPF0488 family.</text>
</comment>
<name>A0A9D4SHT6_DERFA</name>
<reference evidence="2" key="2">
    <citation type="journal article" date="2021" name="World Allergy Organ. J.">
        <title>Chromosome-level assembly of Dermatophagoides farinae genome and transcriptome reveals two novel allergens Der f 37 and Der f 39.</title>
        <authorList>
            <person name="Chen J."/>
            <person name="Cai Z."/>
            <person name="Fan D."/>
            <person name="Hu J."/>
            <person name="Hou Y."/>
            <person name="He Y."/>
            <person name="Zhang Z."/>
            <person name="Zhao Z."/>
            <person name="Gao P."/>
            <person name="Hu W."/>
            <person name="Sun J."/>
            <person name="Li J."/>
            <person name="Ji K."/>
        </authorList>
    </citation>
    <scope>NUCLEOTIDE SEQUENCE</scope>
    <source>
        <strain evidence="2">JKM2019</strain>
    </source>
</reference>
<dbReference type="Proteomes" id="UP000828236">
    <property type="component" value="Unassembled WGS sequence"/>
</dbReference>
<dbReference type="PANTHER" id="PTHR13602:SF2">
    <property type="entry name" value="UPF0488 PROTEIN C8ORF33"/>
    <property type="match status" value="1"/>
</dbReference>
<evidence type="ECO:0000256" key="1">
    <source>
        <dbReference type="ARBA" id="ARBA00005707"/>
    </source>
</evidence>
<proteinExistence type="inferred from homology"/>
<reference evidence="2" key="1">
    <citation type="submission" date="2020-06" db="EMBL/GenBank/DDBJ databases">
        <authorList>
            <person name="Ji K."/>
            <person name="Li J."/>
        </authorList>
    </citation>
    <scope>NUCLEOTIDE SEQUENCE</scope>
    <source>
        <strain evidence="2">JKM2019</strain>
        <tissue evidence="2">Whole body</tissue>
    </source>
</reference>
<dbReference type="AlphaFoldDB" id="A0A9D4SHT6"/>
<dbReference type="Pfam" id="PF15393">
    <property type="entry name" value="DUF4615"/>
    <property type="match status" value="1"/>
</dbReference>
<sequence length="168" mass="19986">MPAGIRKLNKGIKNIRLNENNNDKNKEDSHLNEDSNLKSIQFKAELAWCRDHIKNEFDKAKNERRKESLWKAYNILNNEKISIIRKRQVMNQFCGDYRKHMNDEIARIVCQTFIVNVRNMSKIVKSSLSSNDPQNELNYIFLRKHDKLRKNCKIFQESTCDFKLDLPN</sequence>
<gene>
    <name evidence="2" type="ORF">HUG17_4650</name>
</gene>
<evidence type="ECO:0000313" key="2">
    <source>
        <dbReference type="EMBL" id="KAH7641605.1"/>
    </source>
</evidence>
<organism evidence="2">
    <name type="scientific">Dermatophagoides farinae</name>
    <name type="common">American house dust mite</name>
    <dbReference type="NCBI Taxonomy" id="6954"/>
    <lineage>
        <taxon>Eukaryota</taxon>
        <taxon>Metazoa</taxon>
        <taxon>Ecdysozoa</taxon>
        <taxon>Arthropoda</taxon>
        <taxon>Chelicerata</taxon>
        <taxon>Arachnida</taxon>
        <taxon>Acari</taxon>
        <taxon>Acariformes</taxon>
        <taxon>Sarcoptiformes</taxon>
        <taxon>Astigmata</taxon>
        <taxon>Psoroptidia</taxon>
        <taxon>Analgoidea</taxon>
        <taxon>Pyroglyphidae</taxon>
        <taxon>Dermatophagoidinae</taxon>
        <taxon>Dermatophagoides</taxon>
    </lineage>
</organism>
<dbReference type="OrthoDB" id="6505403at2759"/>
<dbReference type="EMBL" id="SDOV01000004">
    <property type="protein sequence ID" value="KAH7641605.1"/>
    <property type="molecule type" value="Genomic_DNA"/>
</dbReference>
<accession>A0A9D4SHT6</accession>
<protein>
    <submittedName>
        <fullName evidence="2">Uncharacterized protein</fullName>
    </submittedName>
</protein>
<dbReference type="PANTHER" id="PTHR13602">
    <property type="entry name" value="UPF0488 PROTEIN C8ORF33"/>
    <property type="match status" value="1"/>
</dbReference>
<comment type="caution">
    <text evidence="2">The sequence shown here is derived from an EMBL/GenBank/DDBJ whole genome shotgun (WGS) entry which is preliminary data.</text>
</comment>
<dbReference type="InterPro" id="IPR029274">
    <property type="entry name" value="DUF4615"/>
</dbReference>